<dbReference type="HOGENOM" id="CLU_152494_3_0_6"/>
<feature type="compositionally biased region" description="Basic and acidic residues" evidence="3">
    <location>
        <begin position="76"/>
        <end position="85"/>
    </location>
</feature>
<dbReference type="PANTHER" id="PTHR35401">
    <property type="entry name" value="COPG FAMILY HELIX-TURN-HELIX PROTEIN-RELATED-RELATED"/>
    <property type="match status" value="1"/>
</dbReference>
<evidence type="ECO:0000313" key="4">
    <source>
        <dbReference type="EMBL" id="AGA32453.1"/>
    </source>
</evidence>
<dbReference type="Gene3D" id="1.20.5.780">
    <property type="entry name" value="Single helix bin"/>
    <property type="match status" value="1"/>
</dbReference>
<dbReference type="eggNOG" id="COG4453">
    <property type="taxonomic scope" value="Bacteria"/>
</dbReference>
<dbReference type="KEGG" id="tni:TVNIR_0760"/>
<evidence type="ECO:0000256" key="2">
    <source>
        <dbReference type="ARBA" id="ARBA00049988"/>
    </source>
</evidence>
<dbReference type="EMBL" id="CP003989">
    <property type="protein sequence ID" value="AGA32453.1"/>
    <property type="molecule type" value="Genomic_DNA"/>
</dbReference>
<evidence type="ECO:0000256" key="3">
    <source>
        <dbReference type="SAM" id="MobiDB-lite"/>
    </source>
</evidence>
<dbReference type="Proteomes" id="UP000010809">
    <property type="component" value="Chromosome"/>
</dbReference>
<keyword evidence="1" id="KW-1277">Toxin-antitoxin system</keyword>
<dbReference type="InterPro" id="IPR010985">
    <property type="entry name" value="Ribbon_hlx_hlx"/>
</dbReference>
<sequence>MVARANAEIHRIIQEAAEWQGSTVSQFLLDAALERAREVTERATRIHTSREAFENMMVALDQPARPLPRLRQAARRYKEEAHATDPEGAAEQKSPPRGL</sequence>
<evidence type="ECO:0000256" key="1">
    <source>
        <dbReference type="ARBA" id="ARBA00022649"/>
    </source>
</evidence>
<feature type="region of interest" description="Disordered" evidence="3">
    <location>
        <begin position="63"/>
        <end position="99"/>
    </location>
</feature>
<comment type="similarity">
    <text evidence="2">Belongs to the TacA antitoxin family.</text>
</comment>
<dbReference type="SUPFAM" id="SSF47598">
    <property type="entry name" value="Ribbon-helix-helix"/>
    <property type="match status" value="1"/>
</dbReference>
<organism evidence="4 5">
    <name type="scientific">Thioalkalivibrio nitratireducens (strain DSM 14787 / UNIQEM 213 / ALEN2)</name>
    <dbReference type="NCBI Taxonomy" id="1255043"/>
    <lineage>
        <taxon>Bacteria</taxon>
        <taxon>Pseudomonadati</taxon>
        <taxon>Pseudomonadota</taxon>
        <taxon>Gammaproteobacteria</taxon>
        <taxon>Chromatiales</taxon>
        <taxon>Ectothiorhodospiraceae</taxon>
        <taxon>Thioalkalivibrio</taxon>
    </lineage>
</organism>
<dbReference type="Pfam" id="PF08681">
    <property type="entry name" value="TacA1"/>
    <property type="match status" value="1"/>
</dbReference>
<accession>L0DTW2</accession>
<name>L0DTW2_THIND</name>
<gene>
    <name evidence="4" type="ordered locus">TVNIR_0760</name>
</gene>
<dbReference type="InterPro" id="IPR014795">
    <property type="entry name" value="TacA_1-like"/>
</dbReference>
<dbReference type="PATRIC" id="fig|1255043.3.peg.766"/>
<reference evidence="4" key="1">
    <citation type="submission" date="2015-12" db="EMBL/GenBank/DDBJ databases">
        <authorList>
            <person name="Tikhonova T.V."/>
            <person name="Pavlov A.R."/>
            <person name="Beletsky A.V."/>
            <person name="Mardanov A.V."/>
            <person name="Sorokin D.Y."/>
            <person name="Ravin N.V."/>
            <person name="Popov V.O."/>
        </authorList>
    </citation>
    <scope>NUCLEOTIDE SEQUENCE</scope>
    <source>
        <strain evidence="4">DSM 14787</strain>
    </source>
</reference>
<keyword evidence="5" id="KW-1185">Reference proteome</keyword>
<dbReference type="PANTHER" id="PTHR35401:SF2">
    <property type="entry name" value="ABC-TYPE TRANSPORT SYSTEM"/>
    <property type="match status" value="1"/>
</dbReference>
<dbReference type="AlphaFoldDB" id="L0DTW2"/>
<protein>
    <recommendedName>
        <fullName evidence="6">DUF1778 domain-containing protein</fullName>
    </recommendedName>
</protein>
<dbReference type="GO" id="GO:0006355">
    <property type="term" value="P:regulation of DNA-templated transcription"/>
    <property type="evidence" value="ECO:0007669"/>
    <property type="project" value="InterPro"/>
</dbReference>
<proteinExistence type="inferred from homology"/>
<evidence type="ECO:0008006" key="6">
    <source>
        <dbReference type="Google" id="ProtNLM"/>
    </source>
</evidence>
<dbReference type="STRING" id="1255043.TVNIR_0760"/>
<evidence type="ECO:0000313" key="5">
    <source>
        <dbReference type="Proteomes" id="UP000010809"/>
    </source>
</evidence>